<evidence type="ECO:0000256" key="2">
    <source>
        <dbReference type="SAM" id="MobiDB-lite"/>
    </source>
</evidence>
<evidence type="ECO:0000256" key="1">
    <source>
        <dbReference type="ARBA" id="ARBA00004141"/>
    </source>
</evidence>
<dbReference type="InterPro" id="IPR025564">
    <property type="entry name" value="CAAD_dom"/>
</dbReference>
<keyword evidence="5" id="KW-1185">Reference proteome</keyword>
<evidence type="ECO:0000313" key="6">
    <source>
        <dbReference type="RefSeq" id="XP_008795177.1"/>
    </source>
</evidence>
<organism evidence="5 6">
    <name type="scientific">Phoenix dactylifera</name>
    <name type="common">Date palm</name>
    <dbReference type="NCBI Taxonomy" id="42345"/>
    <lineage>
        <taxon>Eukaryota</taxon>
        <taxon>Viridiplantae</taxon>
        <taxon>Streptophyta</taxon>
        <taxon>Embryophyta</taxon>
        <taxon>Tracheophyta</taxon>
        <taxon>Spermatophyta</taxon>
        <taxon>Magnoliopsida</taxon>
        <taxon>Liliopsida</taxon>
        <taxon>Arecaceae</taxon>
        <taxon>Coryphoideae</taxon>
        <taxon>Phoeniceae</taxon>
        <taxon>Phoenix</taxon>
    </lineage>
</organism>
<reference evidence="5" key="1">
    <citation type="journal article" date="2019" name="Nat. Commun.">
        <title>Genome-wide association mapping of date palm fruit traits.</title>
        <authorList>
            <person name="Hazzouri K.M."/>
            <person name="Gros-Balthazard M."/>
            <person name="Flowers J.M."/>
            <person name="Copetti D."/>
            <person name="Lemansour A."/>
            <person name="Lebrun M."/>
            <person name="Masmoudi K."/>
            <person name="Ferrand S."/>
            <person name="Dhar M.I."/>
            <person name="Fresquez Z.A."/>
            <person name="Rosas U."/>
            <person name="Zhang J."/>
            <person name="Talag J."/>
            <person name="Lee S."/>
            <person name="Kudrna D."/>
            <person name="Powell R.F."/>
            <person name="Leitch I.J."/>
            <person name="Krueger R.R."/>
            <person name="Wing R.A."/>
            <person name="Amiri K.M.A."/>
            <person name="Purugganan M.D."/>
        </authorList>
    </citation>
    <scope>NUCLEOTIDE SEQUENCE [LARGE SCALE GENOMIC DNA]</scope>
    <source>
        <strain evidence="5">cv. Khalas</strain>
    </source>
</reference>
<dbReference type="OrthoDB" id="2014299at2759"/>
<dbReference type="Proteomes" id="UP000228380">
    <property type="component" value="Chromosome 8"/>
</dbReference>
<comment type="subcellular location">
    <subcellularLocation>
        <location evidence="1">Membrane</location>
        <topology evidence="1">Multi-pass membrane protein</topology>
    </subcellularLocation>
</comment>
<dbReference type="PANTHER" id="PTHR33222">
    <property type="match status" value="1"/>
</dbReference>
<evidence type="ECO:0000256" key="3">
    <source>
        <dbReference type="SAM" id="Phobius"/>
    </source>
</evidence>
<dbReference type="InterPro" id="IPR033344">
    <property type="entry name" value="CURT1"/>
</dbReference>
<feature type="compositionally biased region" description="Low complexity" evidence="2">
    <location>
        <begin position="26"/>
        <end position="35"/>
    </location>
</feature>
<feature type="domain" description="Cyanobacterial aminoacyl-tRNA synthetase CAAD" evidence="4">
    <location>
        <begin position="126"/>
        <end position="201"/>
    </location>
</feature>
<evidence type="ECO:0000313" key="5">
    <source>
        <dbReference type="Proteomes" id="UP000228380"/>
    </source>
</evidence>
<dbReference type="Pfam" id="PF14159">
    <property type="entry name" value="CAAD"/>
    <property type="match status" value="1"/>
</dbReference>
<feature type="transmembrane region" description="Helical" evidence="3">
    <location>
        <begin position="132"/>
        <end position="152"/>
    </location>
</feature>
<dbReference type="AlphaFoldDB" id="A0A8B7CAI4"/>
<dbReference type="RefSeq" id="XP_008795177.1">
    <property type="nucleotide sequence ID" value="XM_008796955.4"/>
</dbReference>
<dbReference type="GO" id="GO:0009535">
    <property type="term" value="C:chloroplast thylakoid membrane"/>
    <property type="evidence" value="ECO:0007669"/>
    <property type="project" value="TreeGrafter"/>
</dbReference>
<sequence length="205" mass="22728">MELHCPPLPLPAFPSRRRIAPTPSLLLPRRPISSSKTLTPRSDPGSRCFDVRLRRRATTSEEASVILSSEQFEAAGDEATAKGIDGATPTVGESSYEAISVEEEAEDRGESEAIYLLKKLNLKLDLEDNYSILIYGTGALVALWISVTIVGAVDSLPLFPKVMEVVGLAYTLWFSYRYLIFKENRDELIEIVEDLKQQILGPSNE</sequence>
<feature type="region of interest" description="Disordered" evidence="2">
    <location>
        <begin position="26"/>
        <end position="46"/>
    </location>
</feature>
<dbReference type="GeneID" id="103710996"/>
<dbReference type="PANTHER" id="PTHR33222:SF2">
    <property type="entry name" value="PROTEIN CURVATURE THYLAKOID 1D, CHLOROPLASTIC"/>
    <property type="match status" value="1"/>
</dbReference>
<name>A0A8B7CAI4_PHODC</name>
<feature type="transmembrane region" description="Helical" evidence="3">
    <location>
        <begin position="158"/>
        <end position="176"/>
    </location>
</feature>
<keyword evidence="3" id="KW-0812">Transmembrane</keyword>
<proteinExistence type="predicted"/>
<dbReference type="KEGG" id="pda:103710996"/>
<reference evidence="6" key="2">
    <citation type="submission" date="2025-08" db="UniProtKB">
        <authorList>
            <consortium name="RefSeq"/>
        </authorList>
    </citation>
    <scope>IDENTIFICATION</scope>
    <source>
        <tissue evidence="6">Young leaves</tissue>
    </source>
</reference>
<gene>
    <name evidence="6" type="primary">LOC103710996</name>
</gene>
<keyword evidence="3" id="KW-0472">Membrane</keyword>
<accession>A0A8B7CAI4</accession>
<protein>
    <submittedName>
        <fullName evidence="6">Protein CURVATURE THYLAKOID 1A, chloroplastic-like</fullName>
    </submittedName>
</protein>
<keyword evidence="3" id="KW-1133">Transmembrane helix</keyword>
<evidence type="ECO:0000259" key="4">
    <source>
        <dbReference type="Pfam" id="PF14159"/>
    </source>
</evidence>